<dbReference type="Pfam" id="PF00903">
    <property type="entry name" value="Glyoxalase"/>
    <property type="match status" value="1"/>
</dbReference>
<dbReference type="InterPro" id="IPR004360">
    <property type="entry name" value="Glyas_Fos-R_dOase_dom"/>
</dbReference>
<dbReference type="RefSeq" id="WP_345001877.1">
    <property type="nucleotide sequence ID" value="NZ_BAABFR010000195.1"/>
</dbReference>
<dbReference type="SUPFAM" id="SSF54593">
    <property type="entry name" value="Glyoxalase/Bleomycin resistance protein/Dihydroxybiphenyl dioxygenase"/>
    <property type="match status" value="1"/>
</dbReference>
<dbReference type="PANTHER" id="PTHR36437">
    <property type="entry name" value="GLYOXALASE/BLEOMYCIN RESISTANCE PROTEIN/DIOXYGENASE"/>
    <property type="match status" value="1"/>
</dbReference>
<keyword evidence="3" id="KW-1185">Reference proteome</keyword>
<dbReference type="Gene3D" id="3.10.180.10">
    <property type="entry name" value="2,3-Dihydroxybiphenyl 1,2-Dioxygenase, domain 1"/>
    <property type="match status" value="1"/>
</dbReference>
<sequence length="156" mass="16988">MFTSIAITSVPVLDQQEALDFYVGRLGFVVHDDVDMGFMRWLTIALPAEPDRQLLLEVPAPPRLSEETAAQVRELVTKGALGTAAILNTDDCRGTYADLSARGVEFTQEPTEQPYGIDCALRDPFGNHIRITQPKIGTVEVTADDIARWTGGAAAE</sequence>
<dbReference type="CDD" id="cd07263">
    <property type="entry name" value="VOC_like"/>
    <property type="match status" value="1"/>
</dbReference>
<evidence type="ECO:0000313" key="2">
    <source>
        <dbReference type="EMBL" id="GAA4407857.1"/>
    </source>
</evidence>
<comment type="caution">
    <text evidence="2">The sequence shown here is derived from an EMBL/GenBank/DDBJ whole genome shotgun (WGS) entry which is preliminary data.</text>
</comment>
<dbReference type="PANTHER" id="PTHR36437:SF2">
    <property type="entry name" value="GLYOXALASE_BLEOMYCIN RESISTANCE PROTEIN_DIOXYGENASE"/>
    <property type="match status" value="1"/>
</dbReference>
<organism evidence="2 3">
    <name type="scientific">Tsukamurella soli</name>
    <dbReference type="NCBI Taxonomy" id="644556"/>
    <lineage>
        <taxon>Bacteria</taxon>
        <taxon>Bacillati</taxon>
        <taxon>Actinomycetota</taxon>
        <taxon>Actinomycetes</taxon>
        <taxon>Mycobacteriales</taxon>
        <taxon>Tsukamurellaceae</taxon>
        <taxon>Tsukamurella</taxon>
    </lineage>
</organism>
<dbReference type="Proteomes" id="UP001500635">
    <property type="component" value="Unassembled WGS sequence"/>
</dbReference>
<reference evidence="3" key="1">
    <citation type="journal article" date="2019" name="Int. J. Syst. Evol. Microbiol.">
        <title>The Global Catalogue of Microorganisms (GCM) 10K type strain sequencing project: providing services to taxonomists for standard genome sequencing and annotation.</title>
        <authorList>
            <consortium name="The Broad Institute Genomics Platform"/>
            <consortium name="The Broad Institute Genome Sequencing Center for Infectious Disease"/>
            <person name="Wu L."/>
            <person name="Ma J."/>
        </authorList>
    </citation>
    <scope>NUCLEOTIDE SEQUENCE [LARGE SCALE GENOMIC DNA]</scope>
    <source>
        <strain evidence="3">JCM 17688</strain>
    </source>
</reference>
<evidence type="ECO:0000313" key="3">
    <source>
        <dbReference type="Proteomes" id="UP001500635"/>
    </source>
</evidence>
<proteinExistence type="predicted"/>
<dbReference type="InterPro" id="IPR037523">
    <property type="entry name" value="VOC_core"/>
</dbReference>
<protein>
    <submittedName>
        <fullName evidence="2">VOC family protein</fullName>
    </submittedName>
</protein>
<name>A0ABP8KJW1_9ACTN</name>
<feature type="domain" description="VOC" evidence="1">
    <location>
        <begin position="4"/>
        <end position="134"/>
    </location>
</feature>
<evidence type="ECO:0000259" key="1">
    <source>
        <dbReference type="PROSITE" id="PS51819"/>
    </source>
</evidence>
<accession>A0ABP8KJW1</accession>
<dbReference type="InterPro" id="IPR029068">
    <property type="entry name" value="Glyas_Bleomycin-R_OHBP_Dase"/>
</dbReference>
<dbReference type="PROSITE" id="PS51819">
    <property type="entry name" value="VOC"/>
    <property type="match status" value="1"/>
</dbReference>
<gene>
    <name evidence="2" type="ORF">GCM10023147_51910</name>
</gene>
<dbReference type="EMBL" id="BAABFR010000195">
    <property type="protein sequence ID" value="GAA4407857.1"/>
    <property type="molecule type" value="Genomic_DNA"/>
</dbReference>